<dbReference type="PANTHER" id="PTHR46986">
    <property type="entry name" value="ENDORIBONUCLEASE YBEY, CHLOROPLASTIC"/>
    <property type="match status" value="1"/>
</dbReference>
<keyword evidence="10" id="KW-1185">Reference proteome</keyword>
<organism evidence="9 10">
    <name type="scientific">Aureimonas pseudogalii</name>
    <dbReference type="NCBI Taxonomy" id="1744844"/>
    <lineage>
        <taxon>Bacteria</taxon>
        <taxon>Pseudomonadati</taxon>
        <taxon>Pseudomonadota</taxon>
        <taxon>Alphaproteobacteria</taxon>
        <taxon>Hyphomicrobiales</taxon>
        <taxon>Aurantimonadaceae</taxon>
        <taxon>Aureimonas</taxon>
    </lineage>
</organism>
<keyword evidence="7" id="KW-0690">Ribosome biogenesis</keyword>
<accession>A0A7W6EGE9</accession>
<evidence type="ECO:0000313" key="9">
    <source>
        <dbReference type="EMBL" id="MBB3997798.1"/>
    </source>
</evidence>
<dbReference type="GO" id="GO:0006364">
    <property type="term" value="P:rRNA processing"/>
    <property type="evidence" value="ECO:0007669"/>
    <property type="project" value="UniProtKB-UniRule"/>
</dbReference>
<gene>
    <name evidence="7" type="primary">ybeY</name>
    <name evidence="9" type="ORF">GGR04_001634</name>
</gene>
<comment type="subcellular location">
    <subcellularLocation>
        <location evidence="7">Cytoplasm</location>
    </subcellularLocation>
</comment>
<proteinExistence type="inferred from homology"/>
<dbReference type="HAMAP" id="MF_00009">
    <property type="entry name" value="Endoribonucl_YbeY"/>
    <property type="match status" value="1"/>
</dbReference>
<dbReference type="GO" id="GO:0005737">
    <property type="term" value="C:cytoplasm"/>
    <property type="evidence" value="ECO:0007669"/>
    <property type="project" value="UniProtKB-SubCell"/>
</dbReference>
<comment type="caution">
    <text evidence="9">The sequence shown here is derived from an EMBL/GenBank/DDBJ whole genome shotgun (WGS) entry which is preliminary data.</text>
</comment>
<comment type="function">
    <text evidence="7">Single strand-specific metallo-endoribonuclease involved in late-stage 70S ribosome quality control and in maturation of the 3' terminus of the 16S rRNA.</text>
</comment>
<keyword evidence="2 7" id="KW-0540">Nuclease</keyword>
<dbReference type="EC" id="3.1.-.-" evidence="7"/>
<dbReference type="EMBL" id="JACIEK010000002">
    <property type="protein sequence ID" value="MBB3997798.1"/>
    <property type="molecule type" value="Genomic_DNA"/>
</dbReference>
<dbReference type="AlphaFoldDB" id="A0A7W6EGE9"/>
<evidence type="ECO:0000256" key="8">
    <source>
        <dbReference type="SAM" id="MobiDB-lite"/>
    </source>
</evidence>
<sequence>MSDGRSSPAPVVDAAAGLVIALAVEDEGWPAMLGADPGPLVREALDAVLTRAGFAAGPPTEISVTLVDDAAVHGLNREWRGQDKPTNILSFPMAALRPGDAPGPLLGDLVLARETCAREAAAEGKPPADHFRHLLVHGTLHLLGHDHEEDGEADAMEALEIAILAGLGIPDPYADDGEDDDHEPNGEQVTR</sequence>
<feature type="binding site" evidence="7">
    <location>
        <position position="141"/>
    </location>
    <ligand>
        <name>Zn(2+)</name>
        <dbReference type="ChEBI" id="CHEBI:29105"/>
        <note>catalytic</note>
    </ligand>
</feature>
<dbReference type="PROSITE" id="PS01306">
    <property type="entry name" value="UPF0054"/>
    <property type="match status" value="1"/>
</dbReference>
<dbReference type="InterPro" id="IPR002036">
    <property type="entry name" value="YbeY"/>
</dbReference>
<evidence type="ECO:0000256" key="3">
    <source>
        <dbReference type="ARBA" id="ARBA00022723"/>
    </source>
</evidence>
<keyword evidence="7" id="KW-0963">Cytoplasm</keyword>
<evidence type="ECO:0000256" key="6">
    <source>
        <dbReference type="ARBA" id="ARBA00022833"/>
    </source>
</evidence>
<dbReference type="SUPFAM" id="SSF55486">
    <property type="entry name" value="Metalloproteases ('zincins'), catalytic domain"/>
    <property type="match status" value="1"/>
</dbReference>
<dbReference type="GO" id="GO:0004521">
    <property type="term" value="F:RNA endonuclease activity"/>
    <property type="evidence" value="ECO:0007669"/>
    <property type="project" value="UniProtKB-UniRule"/>
</dbReference>
<dbReference type="GO" id="GO:0004222">
    <property type="term" value="F:metalloendopeptidase activity"/>
    <property type="evidence" value="ECO:0007669"/>
    <property type="project" value="InterPro"/>
</dbReference>
<comment type="cofactor">
    <cofactor evidence="7">
        <name>Zn(2+)</name>
        <dbReference type="ChEBI" id="CHEBI:29105"/>
    </cofactor>
    <text evidence="7">Binds 1 zinc ion.</text>
</comment>
<comment type="similarity">
    <text evidence="1 7">Belongs to the endoribonuclease YbeY family.</text>
</comment>
<protein>
    <recommendedName>
        <fullName evidence="7">Endoribonuclease YbeY</fullName>
        <ecNumber evidence="7">3.1.-.-</ecNumber>
    </recommendedName>
</protein>
<evidence type="ECO:0000256" key="2">
    <source>
        <dbReference type="ARBA" id="ARBA00022722"/>
    </source>
</evidence>
<keyword evidence="7" id="KW-0698">rRNA processing</keyword>
<evidence type="ECO:0000256" key="5">
    <source>
        <dbReference type="ARBA" id="ARBA00022801"/>
    </source>
</evidence>
<dbReference type="PANTHER" id="PTHR46986:SF1">
    <property type="entry name" value="ENDORIBONUCLEASE YBEY, CHLOROPLASTIC"/>
    <property type="match status" value="1"/>
</dbReference>
<dbReference type="InterPro" id="IPR023091">
    <property type="entry name" value="MetalPrtase_cat_dom_sf_prd"/>
</dbReference>
<feature type="binding site" evidence="7">
    <location>
        <position position="137"/>
    </location>
    <ligand>
        <name>Zn(2+)</name>
        <dbReference type="ChEBI" id="CHEBI:29105"/>
        <note>catalytic</note>
    </ligand>
</feature>
<feature type="compositionally biased region" description="Acidic residues" evidence="8">
    <location>
        <begin position="173"/>
        <end position="182"/>
    </location>
</feature>
<evidence type="ECO:0000313" key="10">
    <source>
        <dbReference type="Proteomes" id="UP000542776"/>
    </source>
</evidence>
<reference evidence="9 10" key="1">
    <citation type="submission" date="2020-08" db="EMBL/GenBank/DDBJ databases">
        <title>Genomic Encyclopedia of Type Strains, Phase IV (KMG-IV): sequencing the most valuable type-strain genomes for metagenomic binning, comparative biology and taxonomic classification.</title>
        <authorList>
            <person name="Goeker M."/>
        </authorList>
    </citation>
    <scope>NUCLEOTIDE SEQUENCE [LARGE SCALE GENOMIC DNA]</scope>
    <source>
        <strain evidence="9 10">DSM 102238</strain>
    </source>
</reference>
<dbReference type="InterPro" id="IPR020549">
    <property type="entry name" value="YbeY_CS"/>
</dbReference>
<feature type="region of interest" description="Disordered" evidence="8">
    <location>
        <begin position="170"/>
        <end position="191"/>
    </location>
</feature>
<dbReference type="Pfam" id="PF02130">
    <property type="entry name" value="YbeY"/>
    <property type="match status" value="1"/>
</dbReference>
<keyword evidence="5 7" id="KW-0378">Hydrolase</keyword>
<feature type="binding site" evidence="7">
    <location>
        <position position="147"/>
    </location>
    <ligand>
        <name>Zn(2+)</name>
        <dbReference type="ChEBI" id="CHEBI:29105"/>
        <note>catalytic</note>
    </ligand>
</feature>
<dbReference type="NCBIfam" id="TIGR00043">
    <property type="entry name" value="rRNA maturation RNase YbeY"/>
    <property type="match status" value="1"/>
</dbReference>
<evidence type="ECO:0000256" key="7">
    <source>
        <dbReference type="HAMAP-Rule" id="MF_00009"/>
    </source>
</evidence>
<evidence type="ECO:0000256" key="1">
    <source>
        <dbReference type="ARBA" id="ARBA00010875"/>
    </source>
</evidence>
<keyword evidence="4 7" id="KW-0255">Endonuclease</keyword>
<dbReference type="GO" id="GO:0008270">
    <property type="term" value="F:zinc ion binding"/>
    <property type="evidence" value="ECO:0007669"/>
    <property type="project" value="UniProtKB-UniRule"/>
</dbReference>
<name>A0A7W6EGE9_9HYPH</name>
<keyword evidence="3 7" id="KW-0479">Metal-binding</keyword>
<evidence type="ECO:0000256" key="4">
    <source>
        <dbReference type="ARBA" id="ARBA00022759"/>
    </source>
</evidence>
<keyword evidence="6 7" id="KW-0862">Zinc</keyword>
<dbReference type="Gene3D" id="3.40.390.30">
    <property type="entry name" value="Metalloproteases ('zincins'), catalytic domain"/>
    <property type="match status" value="1"/>
</dbReference>
<dbReference type="Proteomes" id="UP000542776">
    <property type="component" value="Unassembled WGS sequence"/>
</dbReference>